<dbReference type="Proteomes" id="UP000695264">
    <property type="component" value="Unassembled WGS sequence"/>
</dbReference>
<keyword evidence="2" id="KW-0472">Membrane</keyword>
<dbReference type="RefSeq" id="WP_168100551.1">
    <property type="nucleotide sequence ID" value="NZ_JAATEN010000003.1"/>
</dbReference>
<proteinExistence type="predicted"/>
<feature type="region of interest" description="Disordered" evidence="1">
    <location>
        <begin position="1"/>
        <end position="37"/>
    </location>
</feature>
<evidence type="ECO:0000256" key="1">
    <source>
        <dbReference type="SAM" id="MobiDB-lite"/>
    </source>
</evidence>
<feature type="compositionally biased region" description="Gly residues" evidence="1">
    <location>
        <begin position="8"/>
        <end position="17"/>
    </location>
</feature>
<evidence type="ECO:0000313" key="3">
    <source>
        <dbReference type="EMBL" id="NJP99949.1"/>
    </source>
</evidence>
<name>A0ABX1BVP5_9ACTN</name>
<keyword evidence="2" id="KW-0812">Transmembrane</keyword>
<accession>A0ABX1BVP5</accession>
<organism evidence="3 4">
    <name type="scientific">Streptomyces zingiberis</name>
    <dbReference type="NCBI Taxonomy" id="2053010"/>
    <lineage>
        <taxon>Bacteria</taxon>
        <taxon>Bacillati</taxon>
        <taxon>Actinomycetota</taxon>
        <taxon>Actinomycetes</taxon>
        <taxon>Kitasatosporales</taxon>
        <taxon>Streptomycetaceae</taxon>
        <taxon>Streptomyces</taxon>
    </lineage>
</organism>
<protein>
    <submittedName>
        <fullName evidence="3">Uncharacterized protein</fullName>
    </submittedName>
</protein>
<sequence>MDAETSGNGDGDGGGPSSGADGRNGDGGSGDAGGASDMARDGGLLLGGFAVAALAAVWLGARRAFRRDRGGGQGG</sequence>
<dbReference type="EMBL" id="JAATEN010000003">
    <property type="protein sequence ID" value="NJP99949.1"/>
    <property type="molecule type" value="Genomic_DNA"/>
</dbReference>
<comment type="caution">
    <text evidence="3">The sequence shown here is derived from an EMBL/GenBank/DDBJ whole genome shotgun (WGS) entry which is preliminary data.</text>
</comment>
<keyword evidence="2" id="KW-1133">Transmembrane helix</keyword>
<feature type="transmembrane region" description="Helical" evidence="2">
    <location>
        <begin position="43"/>
        <end position="61"/>
    </location>
</feature>
<evidence type="ECO:0000256" key="2">
    <source>
        <dbReference type="SAM" id="Phobius"/>
    </source>
</evidence>
<keyword evidence="4" id="KW-1185">Reference proteome</keyword>
<evidence type="ECO:0000313" key="4">
    <source>
        <dbReference type="Proteomes" id="UP000695264"/>
    </source>
</evidence>
<reference evidence="3 4" key="1">
    <citation type="submission" date="2020-03" db="EMBL/GenBank/DDBJ databases">
        <title>WGS of actinomycetes isolated from Thailand.</title>
        <authorList>
            <person name="Thawai C."/>
        </authorList>
    </citation>
    <scope>NUCLEOTIDE SEQUENCE [LARGE SCALE GENOMIC DNA]</scope>
    <source>
        <strain evidence="3 4">PLAI 1-29</strain>
    </source>
</reference>
<gene>
    <name evidence="3" type="ORF">HCK00_05205</name>
</gene>